<dbReference type="GO" id="GO:0004655">
    <property type="term" value="F:porphobilinogen synthase activity"/>
    <property type="evidence" value="ECO:0007669"/>
    <property type="project" value="UniProtKB-EC"/>
</dbReference>
<dbReference type="GO" id="GO:0006782">
    <property type="term" value="P:protoporphyrinogen IX biosynthetic process"/>
    <property type="evidence" value="ECO:0007669"/>
    <property type="project" value="UniProtKB-UniPathway"/>
</dbReference>
<dbReference type="SMART" id="SM01004">
    <property type="entry name" value="ALAD"/>
    <property type="match status" value="1"/>
</dbReference>
<evidence type="ECO:0000256" key="1">
    <source>
        <dbReference type="ARBA" id="ARBA00004694"/>
    </source>
</evidence>
<evidence type="ECO:0000256" key="13">
    <source>
        <dbReference type="RuleBase" id="RU000515"/>
    </source>
</evidence>
<keyword evidence="11" id="KW-0862">Zinc</keyword>
<dbReference type="GO" id="GO:0008270">
    <property type="term" value="F:zinc ion binding"/>
    <property type="evidence" value="ECO:0007669"/>
    <property type="project" value="TreeGrafter"/>
</dbReference>
<dbReference type="InterPro" id="IPR001731">
    <property type="entry name" value="ALAD"/>
</dbReference>
<evidence type="ECO:0000256" key="5">
    <source>
        <dbReference type="ARBA" id="ARBA00023133"/>
    </source>
</evidence>
<dbReference type="GO" id="GO:0005829">
    <property type="term" value="C:cytosol"/>
    <property type="evidence" value="ECO:0007669"/>
    <property type="project" value="TreeGrafter"/>
</dbReference>
<comment type="caution">
    <text evidence="15">The sequence shown here is derived from an EMBL/GenBank/DDBJ whole genome shotgun (WGS) entry which is preliminary data.</text>
</comment>
<evidence type="ECO:0000256" key="4">
    <source>
        <dbReference type="ARBA" id="ARBA00020771"/>
    </source>
</evidence>
<gene>
    <name evidence="15" type="ORF">B9Q02_12015</name>
</gene>
<evidence type="ECO:0000256" key="9">
    <source>
        <dbReference type="PIRSR" id="PIRSR001415-1"/>
    </source>
</evidence>
<dbReference type="Gene3D" id="3.20.20.70">
    <property type="entry name" value="Aldolase class I"/>
    <property type="match status" value="1"/>
</dbReference>
<dbReference type="NCBIfam" id="NF006762">
    <property type="entry name" value="PRK09283.1"/>
    <property type="match status" value="1"/>
</dbReference>
<dbReference type="EC" id="4.2.1.24" evidence="3 13"/>
<evidence type="ECO:0000256" key="10">
    <source>
        <dbReference type="PIRSR" id="PIRSR001415-2"/>
    </source>
</evidence>
<dbReference type="PANTHER" id="PTHR11458:SF0">
    <property type="entry name" value="DELTA-AMINOLEVULINIC ACID DEHYDRATASE"/>
    <property type="match status" value="1"/>
</dbReference>
<comment type="subunit">
    <text evidence="13">Homooctamer.</text>
</comment>
<feature type="binding site" evidence="10">
    <location>
        <position position="219"/>
    </location>
    <ligand>
        <name>5-aminolevulinate</name>
        <dbReference type="ChEBI" id="CHEBI:356416"/>
        <label>1</label>
    </ligand>
</feature>
<dbReference type="AlphaFoldDB" id="A0A2R6A776"/>
<name>A0A2R6A776_9ARCH</name>
<feature type="active site" description="Schiff-base intermediate with substrate" evidence="9">
    <location>
        <position position="197"/>
    </location>
</feature>
<keyword evidence="7 13" id="KW-0627">Porphyrin biosynthesis</keyword>
<proteinExistence type="inferred from homology"/>
<sequence>MSFALRTRPRRLRSSAAIRELVSETLLHPKHFVLPLFVEEGISSPKAIPEMPGVERYPPEKLTNKIENSLALGVRAFLLFGVPLAKDELGSQAYSKSGVIQKTLTLLKSSFGKDVLLIADTCLCEYTSHGHCGYVQDGKVLNDRSLELLAKTAVSQAEAGADFVAPSAMMDGQVKAIREALDQAGFFDTGILAYSAKFASSLYGPFRAAADSRPQFGDRKGYQMDYRNVREALKEVELDVKEGADIVMVKPALPYLDVITKVRESFNLPVAAYQVSGEYSMIKAASKAEMIDEKAVVLETLYSIKRAGADIIITYYAEDAARWLSE</sequence>
<evidence type="ECO:0000256" key="7">
    <source>
        <dbReference type="ARBA" id="ARBA00023244"/>
    </source>
</evidence>
<comment type="catalytic activity">
    <reaction evidence="8 13">
        <text>2 5-aminolevulinate = porphobilinogen + 2 H2O + H(+)</text>
        <dbReference type="Rhea" id="RHEA:24064"/>
        <dbReference type="ChEBI" id="CHEBI:15377"/>
        <dbReference type="ChEBI" id="CHEBI:15378"/>
        <dbReference type="ChEBI" id="CHEBI:58126"/>
        <dbReference type="ChEBI" id="CHEBI:356416"/>
        <dbReference type="EC" id="4.2.1.24"/>
    </reaction>
</comment>
<dbReference type="SUPFAM" id="SSF51569">
    <property type="entry name" value="Aldolase"/>
    <property type="match status" value="1"/>
</dbReference>
<comment type="pathway">
    <text evidence="1">Porphyrin-containing compound metabolism; protoporphyrin-IX biosynthesis; coproporphyrinogen-III from 5-aminolevulinate: step 1/4.</text>
</comment>
<feature type="binding site" evidence="12">
    <location>
        <position position="235"/>
    </location>
    <ligand>
        <name>Mg(2+)</name>
        <dbReference type="ChEBI" id="CHEBI:18420"/>
    </ligand>
</feature>
<dbReference type="Proteomes" id="UP000240569">
    <property type="component" value="Unassembled WGS sequence"/>
</dbReference>
<evidence type="ECO:0000256" key="12">
    <source>
        <dbReference type="PIRSR" id="PIRSR001415-5"/>
    </source>
</evidence>
<dbReference type="PANTHER" id="PTHR11458">
    <property type="entry name" value="DELTA-AMINOLEVULINIC ACID DEHYDRATASE"/>
    <property type="match status" value="1"/>
</dbReference>
<evidence type="ECO:0000313" key="16">
    <source>
        <dbReference type="Proteomes" id="UP000240569"/>
    </source>
</evidence>
<feature type="binding site" evidence="10">
    <location>
        <position position="207"/>
    </location>
    <ligand>
        <name>5-aminolevulinate</name>
        <dbReference type="ChEBI" id="CHEBI:356416"/>
        <label>1</label>
    </ligand>
</feature>
<keyword evidence="11" id="KW-0479">Metal-binding</keyword>
<dbReference type="PRINTS" id="PR00144">
    <property type="entry name" value="DALDHYDRTASE"/>
</dbReference>
<feature type="binding site" evidence="11">
    <location>
        <position position="122"/>
    </location>
    <ligand>
        <name>Zn(2+)</name>
        <dbReference type="ChEBI" id="CHEBI:29105"/>
        <note>catalytic</note>
    </ligand>
</feature>
<dbReference type="CDD" id="cd00384">
    <property type="entry name" value="ALAD_PBGS"/>
    <property type="match status" value="1"/>
</dbReference>
<dbReference type="PROSITE" id="PS00169">
    <property type="entry name" value="D_ALA_DEHYDRATASE"/>
    <property type="match status" value="1"/>
</dbReference>
<feature type="binding site" evidence="10">
    <location>
        <position position="315"/>
    </location>
    <ligand>
        <name>5-aminolevulinate</name>
        <dbReference type="ChEBI" id="CHEBI:356416"/>
        <label>2</label>
    </ligand>
</feature>
<evidence type="ECO:0000256" key="6">
    <source>
        <dbReference type="ARBA" id="ARBA00023239"/>
    </source>
</evidence>
<feature type="binding site" evidence="10">
    <location>
        <position position="276"/>
    </location>
    <ligand>
        <name>5-aminolevulinate</name>
        <dbReference type="ChEBI" id="CHEBI:356416"/>
        <label>2</label>
    </ligand>
</feature>
<keyword evidence="5" id="KW-0350">Heme biosynthesis</keyword>
<evidence type="ECO:0000256" key="11">
    <source>
        <dbReference type="PIRSR" id="PIRSR001415-3"/>
    </source>
</evidence>
<evidence type="ECO:0000313" key="15">
    <source>
        <dbReference type="EMBL" id="PSN82188.1"/>
    </source>
</evidence>
<dbReference type="PIRSF" id="PIRSF001415">
    <property type="entry name" value="Porphbilin_synth"/>
    <property type="match status" value="1"/>
</dbReference>
<feature type="binding site" evidence="11">
    <location>
        <position position="132"/>
    </location>
    <ligand>
        <name>Zn(2+)</name>
        <dbReference type="ChEBI" id="CHEBI:29105"/>
        <note>catalytic</note>
    </ligand>
</feature>
<feature type="active site" description="Schiff-base intermediate with substrate" evidence="9">
    <location>
        <position position="250"/>
    </location>
</feature>
<comment type="similarity">
    <text evidence="2 14">Belongs to the ALAD family.</text>
</comment>
<dbReference type="UniPathway" id="UPA00251">
    <property type="reaction ID" value="UER00318"/>
</dbReference>
<dbReference type="FunFam" id="3.20.20.70:FF:000019">
    <property type="entry name" value="Delta-aminolevulinic acid dehydratase"/>
    <property type="match status" value="1"/>
</dbReference>
<keyword evidence="12" id="KW-0460">Magnesium</keyword>
<evidence type="ECO:0000256" key="8">
    <source>
        <dbReference type="ARBA" id="ARBA00047651"/>
    </source>
</evidence>
<dbReference type="EMBL" id="NEXD01000173">
    <property type="protein sequence ID" value="PSN82188.1"/>
    <property type="molecule type" value="Genomic_DNA"/>
</dbReference>
<protein>
    <recommendedName>
        <fullName evidence="4 13">Delta-aminolevulinic acid dehydratase</fullName>
        <ecNumber evidence="3 13">4.2.1.24</ecNumber>
    </recommendedName>
</protein>
<evidence type="ECO:0000256" key="2">
    <source>
        <dbReference type="ARBA" id="ARBA00008055"/>
    </source>
</evidence>
<dbReference type="InterPro" id="IPR013785">
    <property type="entry name" value="Aldolase_TIM"/>
</dbReference>
<dbReference type="Pfam" id="PF00490">
    <property type="entry name" value="ALAD"/>
    <property type="match status" value="1"/>
</dbReference>
<dbReference type="InterPro" id="IPR030656">
    <property type="entry name" value="ALAD_AS"/>
</dbReference>
<feature type="binding site" evidence="11">
    <location>
        <position position="124"/>
    </location>
    <ligand>
        <name>Zn(2+)</name>
        <dbReference type="ChEBI" id="CHEBI:29105"/>
        <note>catalytic</note>
    </ligand>
</feature>
<organism evidence="15 16">
    <name type="scientific">Candidatus Marsarchaeota G1 archaeon BE_D</name>
    <dbReference type="NCBI Taxonomy" id="1978156"/>
    <lineage>
        <taxon>Archaea</taxon>
        <taxon>Candidatus Marsarchaeota</taxon>
        <taxon>Candidatus Marsarchaeota group 1</taxon>
    </lineage>
</organism>
<evidence type="ECO:0000256" key="14">
    <source>
        <dbReference type="RuleBase" id="RU004161"/>
    </source>
</evidence>
<accession>A0A2R6A776</accession>
<reference evidence="15 16" key="1">
    <citation type="submission" date="2017-04" db="EMBL/GenBank/DDBJ databases">
        <title>Novel microbial lineages endemic to geothermal iron-oxide mats fill important gaps in the evolutionary history of Archaea.</title>
        <authorList>
            <person name="Jay Z.J."/>
            <person name="Beam J.P."/>
            <person name="Dlakic M."/>
            <person name="Rusch D.B."/>
            <person name="Kozubal M.A."/>
            <person name="Inskeep W.P."/>
        </authorList>
    </citation>
    <scope>NUCLEOTIDE SEQUENCE [LARGE SCALE GENOMIC DNA]</scope>
    <source>
        <strain evidence="15">BE_D</strain>
    </source>
</reference>
<keyword evidence="6 13" id="KW-0456">Lyase</keyword>
<evidence type="ECO:0000256" key="3">
    <source>
        <dbReference type="ARBA" id="ARBA00012053"/>
    </source>
</evidence>